<sequence length="403" mass="44598">MRNRRKIVLVTGVFPPGIGGMQNYYYNLSKFTKHDMTVVAPEYDGCADFDQGQPYRVVRGRFLRDERVDFASWGRLFRQVRKTVSGHDPDVTIYGYVLIGFIGLLLKVFAGRRYMISTHGMDMLMFRRFIGLNAVVKLIMRKADGVLTNSRFTKRLVEEYGVDPRRIGIVNPGVESAYEKGPADEALMRAHGLEGKYVILSVGRLVTRKGHDRVIQSLPDVLKRIPNAVYVIVGDGPDRERLAQLARTTGVADAVVFAGSVQGSERVNGYYRLADQFIMVSRELEKGDAEGFGIVYLEAASAGVPVIAGRSGGASEAVLDGVTGLLVDPESVGEIAGSIVRLAKDAILRERLARAGYKRAKTEFQHDVLAEGFDRYVVRICALPALGAVRRRLAREAARENAR</sequence>
<accession>A0A6C0FNY1</accession>
<dbReference type="CDD" id="cd03801">
    <property type="entry name" value="GT4_PimA-like"/>
    <property type="match status" value="1"/>
</dbReference>
<dbReference type="PANTHER" id="PTHR45947">
    <property type="entry name" value="SULFOQUINOVOSYL TRANSFERASE SQD2"/>
    <property type="match status" value="1"/>
</dbReference>
<dbReference type="Pfam" id="PF13439">
    <property type="entry name" value="Glyco_transf_4"/>
    <property type="match status" value="1"/>
</dbReference>
<feature type="domain" description="Glycosyl transferase family 1" evidence="2">
    <location>
        <begin position="187"/>
        <end position="359"/>
    </location>
</feature>
<evidence type="ECO:0000259" key="2">
    <source>
        <dbReference type="Pfam" id="PF00534"/>
    </source>
</evidence>
<dbReference type="SUPFAM" id="SSF53756">
    <property type="entry name" value="UDP-Glycosyltransferase/glycogen phosphorylase"/>
    <property type="match status" value="1"/>
</dbReference>
<keyword evidence="1" id="KW-0472">Membrane</keyword>
<dbReference type="KEGG" id="plyc:GXP70_01695"/>
<dbReference type="Pfam" id="PF00534">
    <property type="entry name" value="Glycos_transf_1"/>
    <property type="match status" value="1"/>
</dbReference>
<feature type="domain" description="Glycosyltransferase subfamily 4-like N-terminal" evidence="3">
    <location>
        <begin position="18"/>
        <end position="175"/>
    </location>
</feature>
<dbReference type="GO" id="GO:0016758">
    <property type="term" value="F:hexosyltransferase activity"/>
    <property type="evidence" value="ECO:0007669"/>
    <property type="project" value="TreeGrafter"/>
</dbReference>
<keyword evidence="5" id="KW-1185">Reference proteome</keyword>
<evidence type="ECO:0000313" key="4">
    <source>
        <dbReference type="EMBL" id="QHT58818.1"/>
    </source>
</evidence>
<reference evidence="4 5" key="1">
    <citation type="submission" date="2020-01" db="EMBL/GenBank/DDBJ databases">
        <title>Paenibacillus sp. nov., isolated from tomato rhizosphere.</title>
        <authorList>
            <person name="Weon H.-Y."/>
            <person name="Lee S.A."/>
        </authorList>
    </citation>
    <scope>NUCLEOTIDE SEQUENCE [LARGE SCALE GENOMIC DNA]</scope>
    <source>
        <strain evidence="4 5">12200R-189</strain>
    </source>
</reference>
<name>A0A6C0FNY1_9BACL</name>
<dbReference type="RefSeq" id="WP_162354888.1">
    <property type="nucleotide sequence ID" value="NZ_CP048209.1"/>
</dbReference>
<dbReference type="EMBL" id="CP048209">
    <property type="protein sequence ID" value="QHT58818.1"/>
    <property type="molecule type" value="Genomic_DNA"/>
</dbReference>
<dbReference type="Proteomes" id="UP000476064">
    <property type="component" value="Chromosome"/>
</dbReference>
<organism evidence="4 5">
    <name type="scientific">Paenibacillus lycopersici</name>
    <dbReference type="NCBI Taxonomy" id="2704462"/>
    <lineage>
        <taxon>Bacteria</taxon>
        <taxon>Bacillati</taxon>
        <taxon>Bacillota</taxon>
        <taxon>Bacilli</taxon>
        <taxon>Bacillales</taxon>
        <taxon>Paenibacillaceae</taxon>
        <taxon>Paenibacillus</taxon>
    </lineage>
</organism>
<dbReference type="InterPro" id="IPR028098">
    <property type="entry name" value="Glyco_trans_4-like_N"/>
</dbReference>
<evidence type="ECO:0000313" key="5">
    <source>
        <dbReference type="Proteomes" id="UP000476064"/>
    </source>
</evidence>
<keyword evidence="1" id="KW-1133">Transmembrane helix</keyword>
<feature type="transmembrane region" description="Helical" evidence="1">
    <location>
        <begin position="7"/>
        <end position="26"/>
    </location>
</feature>
<dbReference type="PANTHER" id="PTHR45947:SF3">
    <property type="entry name" value="SULFOQUINOVOSYL TRANSFERASE SQD2"/>
    <property type="match status" value="1"/>
</dbReference>
<dbReference type="Gene3D" id="3.40.50.2000">
    <property type="entry name" value="Glycogen Phosphorylase B"/>
    <property type="match status" value="2"/>
</dbReference>
<keyword evidence="4" id="KW-0808">Transferase</keyword>
<protein>
    <submittedName>
        <fullName evidence="4">Glycosyltransferase family 4 protein</fullName>
    </submittedName>
</protein>
<keyword evidence="1" id="KW-0812">Transmembrane</keyword>
<dbReference type="InterPro" id="IPR050194">
    <property type="entry name" value="Glycosyltransferase_grp1"/>
</dbReference>
<proteinExistence type="predicted"/>
<evidence type="ECO:0000259" key="3">
    <source>
        <dbReference type="Pfam" id="PF13439"/>
    </source>
</evidence>
<dbReference type="InterPro" id="IPR001296">
    <property type="entry name" value="Glyco_trans_1"/>
</dbReference>
<evidence type="ECO:0000256" key="1">
    <source>
        <dbReference type="SAM" id="Phobius"/>
    </source>
</evidence>
<feature type="transmembrane region" description="Helical" evidence="1">
    <location>
        <begin position="93"/>
        <end position="110"/>
    </location>
</feature>
<dbReference type="AlphaFoldDB" id="A0A6C0FNY1"/>
<gene>
    <name evidence="4" type="ORF">GXP70_01695</name>
</gene>